<accession>A0A6C0APZ1</accession>
<keyword evidence="1" id="KW-0812">Transmembrane</keyword>
<sequence>MLNTTIQVQLQDPNGIASSFLWIIPAAFLIFLYYTNYRYRPNEFIQVK</sequence>
<name>A0A6C0APZ1_9ZZZZ</name>
<proteinExistence type="predicted"/>
<dbReference type="EMBL" id="MN740736">
    <property type="protein sequence ID" value="QHS81401.1"/>
    <property type="molecule type" value="Genomic_DNA"/>
</dbReference>
<feature type="transmembrane region" description="Helical" evidence="1">
    <location>
        <begin position="15"/>
        <end position="34"/>
    </location>
</feature>
<keyword evidence="1" id="KW-1133">Transmembrane helix</keyword>
<protein>
    <submittedName>
        <fullName evidence="2">Uncharacterized protein</fullName>
    </submittedName>
</protein>
<keyword evidence="1" id="KW-0472">Membrane</keyword>
<dbReference type="AlphaFoldDB" id="A0A6C0APZ1"/>
<organism evidence="2">
    <name type="scientific">viral metagenome</name>
    <dbReference type="NCBI Taxonomy" id="1070528"/>
    <lineage>
        <taxon>unclassified sequences</taxon>
        <taxon>metagenomes</taxon>
        <taxon>organismal metagenomes</taxon>
    </lineage>
</organism>
<reference evidence="2" key="1">
    <citation type="journal article" date="2020" name="Nature">
        <title>Giant virus diversity and host interactions through global metagenomics.</title>
        <authorList>
            <person name="Schulz F."/>
            <person name="Roux S."/>
            <person name="Paez-Espino D."/>
            <person name="Jungbluth S."/>
            <person name="Walsh D.A."/>
            <person name="Denef V.J."/>
            <person name="McMahon K.D."/>
            <person name="Konstantinidis K.T."/>
            <person name="Eloe-Fadrosh E.A."/>
            <person name="Kyrpides N.C."/>
            <person name="Woyke T."/>
        </authorList>
    </citation>
    <scope>NUCLEOTIDE SEQUENCE</scope>
    <source>
        <strain evidence="2">GVMAG-S-1101161-73</strain>
    </source>
</reference>
<evidence type="ECO:0000256" key="1">
    <source>
        <dbReference type="SAM" id="Phobius"/>
    </source>
</evidence>
<evidence type="ECO:0000313" key="2">
    <source>
        <dbReference type="EMBL" id="QHS81401.1"/>
    </source>
</evidence>